<dbReference type="InterPro" id="IPR003594">
    <property type="entry name" value="HATPase_dom"/>
</dbReference>
<dbReference type="Pfam" id="PF08376">
    <property type="entry name" value="NIT"/>
    <property type="match status" value="1"/>
</dbReference>
<dbReference type="EC" id="2.7.13.3" evidence="2"/>
<dbReference type="AlphaFoldDB" id="A0A8J3YGZ3"/>
<feature type="domain" description="Histidine kinase/HSP90-like ATPase" evidence="8">
    <location>
        <begin position="513"/>
        <end position="625"/>
    </location>
</feature>
<proteinExistence type="predicted"/>
<dbReference type="Pfam" id="PF02518">
    <property type="entry name" value="HATPase_c"/>
    <property type="match status" value="1"/>
</dbReference>
<evidence type="ECO:0000256" key="6">
    <source>
        <dbReference type="SAM" id="MobiDB-lite"/>
    </source>
</evidence>
<dbReference type="PANTHER" id="PTHR45436:SF5">
    <property type="entry name" value="SENSOR HISTIDINE KINASE TRCS"/>
    <property type="match status" value="1"/>
</dbReference>
<evidence type="ECO:0000256" key="7">
    <source>
        <dbReference type="SAM" id="Phobius"/>
    </source>
</evidence>
<dbReference type="InterPro" id="IPR013587">
    <property type="entry name" value="Nitrate/nitrite_sensing"/>
</dbReference>
<feature type="compositionally biased region" description="Basic and acidic residues" evidence="6">
    <location>
        <begin position="740"/>
        <end position="750"/>
    </location>
</feature>
<feature type="compositionally biased region" description="Low complexity" evidence="6">
    <location>
        <begin position="633"/>
        <end position="642"/>
    </location>
</feature>
<dbReference type="PANTHER" id="PTHR45436">
    <property type="entry name" value="SENSOR HISTIDINE KINASE YKOH"/>
    <property type="match status" value="1"/>
</dbReference>
<dbReference type="EMBL" id="BOPF01000003">
    <property type="protein sequence ID" value="GIJ44028.1"/>
    <property type="molecule type" value="Genomic_DNA"/>
</dbReference>
<comment type="caution">
    <text evidence="9">The sequence shown here is derived from an EMBL/GenBank/DDBJ whole genome shotgun (WGS) entry which is preliminary data.</text>
</comment>
<dbReference type="InterPro" id="IPR050428">
    <property type="entry name" value="TCS_sensor_his_kinase"/>
</dbReference>
<evidence type="ECO:0000313" key="9">
    <source>
        <dbReference type="EMBL" id="GIJ44028.1"/>
    </source>
</evidence>
<evidence type="ECO:0000256" key="4">
    <source>
        <dbReference type="ARBA" id="ARBA00022679"/>
    </source>
</evidence>
<name>A0A8J3YGZ3_9ACTN</name>
<keyword evidence="4" id="KW-0808">Transferase</keyword>
<organism evidence="9 10">
    <name type="scientific">Virgisporangium aliadipatigenens</name>
    <dbReference type="NCBI Taxonomy" id="741659"/>
    <lineage>
        <taxon>Bacteria</taxon>
        <taxon>Bacillati</taxon>
        <taxon>Actinomycetota</taxon>
        <taxon>Actinomycetes</taxon>
        <taxon>Micromonosporales</taxon>
        <taxon>Micromonosporaceae</taxon>
        <taxon>Virgisporangium</taxon>
    </lineage>
</organism>
<reference evidence="9" key="1">
    <citation type="submission" date="2021-01" db="EMBL/GenBank/DDBJ databases">
        <title>Whole genome shotgun sequence of Virgisporangium aliadipatigenens NBRC 105644.</title>
        <authorList>
            <person name="Komaki H."/>
            <person name="Tamura T."/>
        </authorList>
    </citation>
    <scope>NUCLEOTIDE SEQUENCE</scope>
    <source>
        <strain evidence="9">NBRC 105644</strain>
    </source>
</reference>
<evidence type="ECO:0000256" key="3">
    <source>
        <dbReference type="ARBA" id="ARBA00022553"/>
    </source>
</evidence>
<dbReference type="GO" id="GO:0004673">
    <property type="term" value="F:protein histidine kinase activity"/>
    <property type="evidence" value="ECO:0007669"/>
    <property type="project" value="UniProtKB-EC"/>
</dbReference>
<gene>
    <name evidence="9" type="ORF">Val02_09140</name>
</gene>
<evidence type="ECO:0000259" key="8">
    <source>
        <dbReference type="SMART" id="SM00387"/>
    </source>
</evidence>
<protein>
    <recommendedName>
        <fullName evidence="2">histidine kinase</fullName>
        <ecNumber evidence="2">2.7.13.3</ecNumber>
    </recommendedName>
</protein>
<feature type="transmembrane region" description="Helical" evidence="7">
    <location>
        <begin position="304"/>
        <end position="326"/>
    </location>
</feature>
<dbReference type="Proteomes" id="UP000619260">
    <property type="component" value="Unassembled WGS sequence"/>
</dbReference>
<keyword evidence="5 9" id="KW-0418">Kinase</keyword>
<evidence type="ECO:0000313" key="10">
    <source>
        <dbReference type="Proteomes" id="UP000619260"/>
    </source>
</evidence>
<feature type="region of interest" description="Disordered" evidence="6">
    <location>
        <begin position="632"/>
        <end position="776"/>
    </location>
</feature>
<accession>A0A8J3YGZ3</accession>
<dbReference type="RefSeq" id="WP_239152391.1">
    <property type="nucleotide sequence ID" value="NZ_BOPF01000003.1"/>
</dbReference>
<dbReference type="Gene3D" id="3.30.565.10">
    <property type="entry name" value="Histidine kinase-like ATPase, C-terminal domain"/>
    <property type="match status" value="1"/>
</dbReference>
<dbReference type="SUPFAM" id="SSF55874">
    <property type="entry name" value="ATPase domain of HSP90 chaperone/DNA topoisomerase II/histidine kinase"/>
    <property type="match status" value="1"/>
</dbReference>
<dbReference type="GO" id="GO:0005886">
    <property type="term" value="C:plasma membrane"/>
    <property type="evidence" value="ECO:0007669"/>
    <property type="project" value="TreeGrafter"/>
</dbReference>
<evidence type="ECO:0000256" key="2">
    <source>
        <dbReference type="ARBA" id="ARBA00012438"/>
    </source>
</evidence>
<evidence type="ECO:0000256" key="1">
    <source>
        <dbReference type="ARBA" id="ARBA00000085"/>
    </source>
</evidence>
<evidence type="ECO:0000256" key="5">
    <source>
        <dbReference type="ARBA" id="ARBA00022777"/>
    </source>
</evidence>
<dbReference type="SMART" id="SM00387">
    <property type="entry name" value="HATPase_c"/>
    <property type="match status" value="1"/>
</dbReference>
<keyword evidence="7" id="KW-0812">Transmembrane</keyword>
<keyword evidence="7" id="KW-0472">Membrane</keyword>
<dbReference type="InterPro" id="IPR036890">
    <property type="entry name" value="HATPase_C_sf"/>
</dbReference>
<sequence length="776" mass="82823">MRRDVIRLVFIPGLVALALWFVASGFLVSQGFYNRAVADSVRTVSIPAVPALTSVLMERRMSVALLAKPQTDPGELSAQRRLTDQKVAALREAATGALALAPDSIVSRWRKLSGELDQLPRVRGSVDDRSGTGQTVYAFYNTLLDTATDLFNTQALVVPDVTASQGGLTAVEAFRISDRMTRAATKLDGAFAAGAFGAEDYLEFVVLVGGYRTALATISPQLRPAARAGYDRLVAGDAWRELAAAESAIVTAGVWRGAVPASLTALRDRWQELTRPISEQLIAITIDQADEVSSRALRTGNRQLLAASLGSVVALSVTIAAIGWAIRRSRELPLRLARLGTDAATLVDQRLPTMLEQLRRGEKLEDATIGLPLPDYGRDEIGRMAAVINRSLQAASGAAMDEAKTRVAGTAMLMGIARRPQRPVQRGLKVIESLQHQVGDENVLRSLFDLNHQLTQTRRFLENLVILAGGQIGRRFRDPVPVQRVLLAAFAESQQYQRISLRRAPDVAIAGPSVAETIHLLAELLDNAVTFSRPDTTVWVTCMEVSHGVAVEIEDAGVGMLPDALQRANGLLATAPVPDVRALKDGAQVGLYVVAELAKRSGITVTLRPSVYGGVQAIVLLPDRLVTPIAEDAPTATVERTPVPAPAPRPADGAVRPAVGIAASEAPPELSVNAPAEPATDGTGGAARETRPAEPSVSPDALENSDRPVLPRRAPQQHLVAALRDEPARTDPPPAANAERSPEAARERFSRYQRAMAAGKAAGRQENATGEEGGPQ</sequence>
<keyword evidence="7" id="KW-1133">Transmembrane helix</keyword>
<dbReference type="GO" id="GO:0000160">
    <property type="term" value="P:phosphorelay signal transduction system"/>
    <property type="evidence" value="ECO:0007669"/>
    <property type="project" value="TreeGrafter"/>
</dbReference>
<keyword evidence="3" id="KW-0597">Phosphoprotein</keyword>
<keyword evidence="10" id="KW-1185">Reference proteome</keyword>
<comment type="catalytic activity">
    <reaction evidence="1">
        <text>ATP + protein L-histidine = ADP + protein N-phospho-L-histidine.</text>
        <dbReference type="EC" id="2.7.13.3"/>
    </reaction>
</comment>